<keyword evidence="2" id="KW-1003">Cell membrane</keyword>
<evidence type="ECO:0000256" key="7">
    <source>
        <dbReference type="ARBA" id="ARBA00023004"/>
    </source>
</evidence>
<dbReference type="EMBL" id="FNLO01000001">
    <property type="protein sequence ID" value="SDV46170.1"/>
    <property type="molecule type" value="Genomic_DNA"/>
</dbReference>
<dbReference type="PANTHER" id="PTHR35008:SF8">
    <property type="entry name" value="ALCOHOL DEHYDROGENASE CYTOCHROME C SUBUNIT"/>
    <property type="match status" value="1"/>
</dbReference>
<comment type="subcellular location">
    <subcellularLocation>
        <location evidence="1">Cell membrane</location>
    </subcellularLocation>
</comment>
<gene>
    <name evidence="14" type="ORF">SAMN05216551_101140</name>
</gene>
<dbReference type="InterPro" id="IPR051459">
    <property type="entry name" value="Cytochrome_c-type_DH"/>
</dbReference>
<feature type="binding site" description="covalent" evidence="9">
    <location>
        <position position="397"/>
    </location>
    <ligand>
        <name>heme c</name>
        <dbReference type="ChEBI" id="CHEBI:61717"/>
        <label>3</label>
    </ligand>
</feature>
<accession>A0A1H2PJW9</accession>
<feature type="binding site" description="covalent" evidence="9">
    <location>
        <position position="400"/>
    </location>
    <ligand>
        <name>heme c</name>
        <dbReference type="ChEBI" id="CHEBI:61717"/>
        <label>3</label>
    </ligand>
</feature>
<keyword evidence="8" id="KW-0472">Membrane</keyword>
<evidence type="ECO:0000256" key="6">
    <source>
        <dbReference type="ARBA" id="ARBA00022737"/>
    </source>
</evidence>
<dbReference type="GO" id="GO:0005886">
    <property type="term" value="C:plasma membrane"/>
    <property type="evidence" value="ECO:0007669"/>
    <property type="project" value="UniProtKB-SubCell"/>
</dbReference>
<comment type="cofactor">
    <cofactor evidence="9">
        <name>heme c</name>
        <dbReference type="ChEBI" id="CHEBI:61717"/>
    </cofactor>
    <text evidence="9">Binds 3 heme c groups covalently per subunit.</text>
</comment>
<keyword evidence="15" id="KW-1185">Reference proteome</keyword>
<keyword evidence="3 9" id="KW-0349">Heme</keyword>
<dbReference type="GO" id="GO:0016614">
    <property type="term" value="F:oxidoreductase activity, acting on CH-OH group of donors"/>
    <property type="evidence" value="ECO:0007669"/>
    <property type="project" value="InterPro"/>
</dbReference>
<evidence type="ECO:0000256" key="11">
    <source>
        <dbReference type="SAM" id="MobiDB-lite"/>
    </source>
</evidence>
<dbReference type="Proteomes" id="UP000243719">
    <property type="component" value="Unassembled WGS sequence"/>
</dbReference>
<evidence type="ECO:0000313" key="15">
    <source>
        <dbReference type="Proteomes" id="UP000243719"/>
    </source>
</evidence>
<dbReference type="InterPro" id="IPR014353">
    <property type="entry name" value="Membr-bd_ADH_cyt_c"/>
</dbReference>
<feature type="binding site" description="axial binding residue" evidence="10">
    <location>
        <position position="116"/>
    </location>
    <ligand>
        <name>heme c</name>
        <dbReference type="ChEBI" id="CHEBI:61717"/>
        <label>1</label>
    </ligand>
    <ligandPart>
        <name>Fe</name>
        <dbReference type="ChEBI" id="CHEBI:18248"/>
    </ligandPart>
</feature>
<dbReference type="SUPFAM" id="SSF46626">
    <property type="entry name" value="Cytochrome c"/>
    <property type="match status" value="3"/>
</dbReference>
<sequence>MMPARMRGVAAARRILASALLGIGALSGSGLATGSQAAPDAAPAATPVRRPTTPPVAGAAASAVTSASAAPAVVQAAAQPARVPASAALETLAVQRDAQVARGRYLALAADCAACHKSDANVPFVGGAPLNSPFGKIYASNITPDAETGIGRYTRDDFEAALRRGIARGGKRLYPAMPYASFARMSDGDIDALYAYFMKGVVPVQHVVPATRLPFPFNQRWALALWDGIFVEHQRFVPDRSRDALWNRGAYLVQGAGHCGACHTPRGPAYEERGYDESSRRYLTGAVNDHWFAPNLTGRAADGLGRWSETELTRFLATGHGNGAIAFGAMGPVVTESLQYLEQRDVQAIAHYLKSLAPRGGSTARYASASSEAQRSAAWLQSGSVELPGAGLYANFCARCHRIDGRGQDGYPALAGSSLVLADDATSLVRLVLEGGHSPEVNGMPRVAMPAFGQHLNDEQIAQVVGFVRNSWGNRAVPPTTRAVTRLRATLRKQ</sequence>
<proteinExistence type="predicted"/>
<evidence type="ECO:0000256" key="3">
    <source>
        <dbReference type="ARBA" id="ARBA00022617"/>
    </source>
</evidence>
<name>A0A1H2PJW9_9BURK</name>
<dbReference type="AlphaFoldDB" id="A0A1H2PJW9"/>
<organism evidence="14 15">
    <name type="scientific">Chitinasiproducens palmae</name>
    <dbReference type="NCBI Taxonomy" id="1770053"/>
    <lineage>
        <taxon>Bacteria</taxon>
        <taxon>Pseudomonadati</taxon>
        <taxon>Pseudomonadota</taxon>
        <taxon>Betaproteobacteria</taxon>
        <taxon>Burkholderiales</taxon>
        <taxon>Burkholderiaceae</taxon>
        <taxon>Chitinasiproducens</taxon>
    </lineage>
</organism>
<dbReference type="Pfam" id="PF00034">
    <property type="entry name" value="Cytochrom_C"/>
    <property type="match status" value="3"/>
</dbReference>
<feature type="signal peptide" evidence="12">
    <location>
        <begin position="1"/>
        <end position="32"/>
    </location>
</feature>
<feature type="binding site" description="covalent" evidence="9">
    <location>
        <position position="112"/>
    </location>
    <ligand>
        <name>heme c</name>
        <dbReference type="ChEBI" id="CHEBI:61717"/>
        <label>1</label>
    </ligand>
</feature>
<keyword evidence="7 10" id="KW-0408">Iron</keyword>
<feature type="region of interest" description="Disordered" evidence="11">
    <location>
        <begin position="36"/>
        <end position="56"/>
    </location>
</feature>
<dbReference type="InterPro" id="IPR009056">
    <property type="entry name" value="Cyt_c-like_dom"/>
</dbReference>
<evidence type="ECO:0000256" key="10">
    <source>
        <dbReference type="PIRSR" id="PIRSR000018-51"/>
    </source>
</evidence>
<dbReference type="GO" id="GO:0020037">
    <property type="term" value="F:heme binding"/>
    <property type="evidence" value="ECO:0007669"/>
    <property type="project" value="InterPro"/>
</dbReference>
<dbReference type="Gene3D" id="1.10.760.10">
    <property type="entry name" value="Cytochrome c-like domain"/>
    <property type="match status" value="3"/>
</dbReference>
<dbReference type="PROSITE" id="PS51007">
    <property type="entry name" value="CYTC"/>
    <property type="match status" value="3"/>
</dbReference>
<evidence type="ECO:0000256" key="2">
    <source>
        <dbReference type="ARBA" id="ARBA00022475"/>
    </source>
</evidence>
<evidence type="ECO:0000256" key="8">
    <source>
        <dbReference type="ARBA" id="ARBA00023136"/>
    </source>
</evidence>
<keyword evidence="6" id="KW-0677">Repeat</keyword>
<feature type="domain" description="Cytochrome c" evidence="13">
    <location>
        <begin position="384"/>
        <end position="472"/>
    </location>
</feature>
<evidence type="ECO:0000256" key="9">
    <source>
        <dbReference type="PIRSR" id="PIRSR000018-50"/>
    </source>
</evidence>
<keyword evidence="4 10" id="KW-0479">Metal-binding</keyword>
<dbReference type="PANTHER" id="PTHR35008">
    <property type="entry name" value="BLL4482 PROTEIN-RELATED"/>
    <property type="match status" value="1"/>
</dbReference>
<evidence type="ECO:0000256" key="12">
    <source>
        <dbReference type="SAM" id="SignalP"/>
    </source>
</evidence>
<feature type="domain" description="Cytochrome c" evidence="13">
    <location>
        <begin position="244"/>
        <end position="357"/>
    </location>
</feature>
<feature type="domain" description="Cytochrome c" evidence="13">
    <location>
        <begin position="98"/>
        <end position="201"/>
    </location>
</feature>
<keyword evidence="5 12" id="KW-0732">Signal</keyword>
<protein>
    <submittedName>
        <fullName evidence="14">Cytochrome c, mono-and diheme variants</fullName>
    </submittedName>
</protein>
<evidence type="ECO:0000259" key="13">
    <source>
        <dbReference type="PROSITE" id="PS51007"/>
    </source>
</evidence>
<feature type="chain" id="PRO_5017321238" evidence="12">
    <location>
        <begin position="33"/>
        <end position="494"/>
    </location>
</feature>
<evidence type="ECO:0000256" key="1">
    <source>
        <dbReference type="ARBA" id="ARBA00004236"/>
    </source>
</evidence>
<dbReference type="PIRSF" id="PIRSF000018">
    <property type="entry name" value="Mb_ADH_cyt_c"/>
    <property type="match status" value="1"/>
</dbReference>
<dbReference type="InterPro" id="IPR036909">
    <property type="entry name" value="Cyt_c-like_dom_sf"/>
</dbReference>
<feature type="binding site" description="covalent" evidence="9">
    <location>
        <position position="115"/>
    </location>
    <ligand>
        <name>heme c</name>
        <dbReference type="ChEBI" id="CHEBI:61717"/>
        <label>1</label>
    </ligand>
</feature>
<dbReference type="STRING" id="1770053.SAMN05216551_101140"/>
<evidence type="ECO:0000313" key="14">
    <source>
        <dbReference type="EMBL" id="SDV46170.1"/>
    </source>
</evidence>
<dbReference type="GO" id="GO:0009055">
    <property type="term" value="F:electron transfer activity"/>
    <property type="evidence" value="ECO:0007669"/>
    <property type="project" value="InterPro"/>
</dbReference>
<reference evidence="15" key="1">
    <citation type="submission" date="2016-09" db="EMBL/GenBank/DDBJ databases">
        <authorList>
            <person name="Varghese N."/>
            <person name="Submissions S."/>
        </authorList>
    </citation>
    <scope>NUCLEOTIDE SEQUENCE [LARGE SCALE GENOMIC DNA]</scope>
    <source>
        <strain evidence="15">JS23</strain>
    </source>
</reference>
<evidence type="ECO:0000256" key="4">
    <source>
        <dbReference type="ARBA" id="ARBA00022723"/>
    </source>
</evidence>
<feature type="binding site" description="covalent" evidence="9">
    <location>
        <position position="259"/>
    </location>
    <ligand>
        <name>heme c</name>
        <dbReference type="ChEBI" id="CHEBI:61717"/>
        <label>2</label>
    </ligand>
</feature>
<evidence type="ECO:0000256" key="5">
    <source>
        <dbReference type="ARBA" id="ARBA00022729"/>
    </source>
</evidence>
<feature type="binding site" description="covalent" evidence="9">
    <location>
        <position position="262"/>
    </location>
    <ligand>
        <name>heme c</name>
        <dbReference type="ChEBI" id="CHEBI:61717"/>
        <label>2</label>
    </ligand>
</feature>
<feature type="binding site" description="axial binding residue" evidence="10">
    <location>
        <position position="263"/>
    </location>
    <ligand>
        <name>heme c</name>
        <dbReference type="ChEBI" id="CHEBI:61717"/>
        <label>2</label>
    </ligand>
    <ligandPart>
        <name>Fe</name>
        <dbReference type="ChEBI" id="CHEBI:18248"/>
    </ligandPart>
</feature>
<dbReference type="GO" id="GO:0005506">
    <property type="term" value="F:iron ion binding"/>
    <property type="evidence" value="ECO:0007669"/>
    <property type="project" value="InterPro"/>
</dbReference>
<feature type="binding site" description="axial binding residue" evidence="10">
    <location>
        <position position="401"/>
    </location>
    <ligand>
        <name>heme c</name>
        <dbReference type="ChEBI" id="CHEBI:61717"/>
        <label>3</label>
    </ligand>
    <ligandPart>
        <name>Fe</name>
        <dbReference type="ChEBI" id="CHEBI:18248"/>
    </ligandPart>
</feature>